<keyword evidence="7" id="KW-0653">Protein transport</keyword>
<evidence type="ECO:0000256" key="8">
    <source>
        <dbReference type="ARBA" id="ARBA00023010"/>
    </source>
</evidence>
<evidence type="ECO:0000256" key="9">
    <source>
        <dbReference type="ARBA" id="ARBA00023128"/>
    </source>
</evidence>
<evidence type="ECO:0000313" key="14">
    <source>
        <dbReference type="EMBL" id="GMM50445.1"/>
    </source>
</evidence>
<proteinExistence type="inferred from homology"/>
<name>A0AAV5RGC4_STABA</name>
<evidence type="ECO:0000256" key="5">
    <source>
        <dbReference type="ARBA" id="ARBA00022448"/>
    </source>
</evidence>
<protein>
    <recommendedName>
        <fullName evidence="4">Mitochondrial import inner membrane translocase subunit TIM16</fullName>
    </recommendedName>
    <alternativeName>
        <fullName evidence="3">Mitochondrial import inner membrane translocase subunit tim16</fullName>
    </alternativeName>
    <alternativeName>
        <fullName evidence="12 13">Presequence translocated-associated motor subunit PAM16</fullName>
    </alternativeName>
</protein>
<dbReference type="EMBL" id="BTGC01000003">
    <property type="protein sequence ID" value="GMM50445.1"/>
    <property type="molecule type" value="Genomic_DNA"/>
</dbReference>
<comment type="caution">
    <text evidence="14">The sequence shown here is derived from an EMBL/GenBank/DDBJ whole genome shotgun (WGS) entry which is preliminary data.</text>
</comment>
<evidence type="ECO:0000256" key="2">
    <source>
        <dbReference type="ARBA" id="ARBA00008817"/>
    </source>
</evidence>
<keyword evidence="15" id="KW-1185">Reference proteome</keyword>
<comment type="subcellular location">
    <subcellularLocation>
        <location evidence="1">Mitochondrion inner membrane</location>
        <topology evidence="1">Peripheral membrane protein</topology>
    </subcellularLocation>
</comment>
<evidence type="ECO:0000313" key="15">
    <source>
        <dbReference type="Proteomes" id="UP001362899"/>
    </source>
</evidence>
<organism evidence="14 15">
    <name type="scientific">Starmerella bacillaris</name>
    <name type="common">Yeast</name>
    <name type="synonym">Candida zemplinina</name>
    <dbReference type="NCBI Taxonomy" id="1247836"/>
    <lineage>
        <taxon>Eukaryota</taxon>
        <taxon>Fungi</taxon>
        <taxon>Dikarya</taxon>
        <taxon>Ascomycota</taxon>
        <taxon>Saccharomycotina</taxon>
        <taxon>Dipodascomycetes</taxon>
        <taxon>Dipodascales</taxon>
        <taxon>Trichomonascaceae</taxon>
        <taxon>Starmerella</taxon>
    </lineage>
</organism>
<evidence type="ECO:0000256" key="1">
    <source>
        <dbReference type="ARBA" id="ARBA00004637"/>
    </source>
</evidence>
<keyword evidence="5" id="KW-0813">Transport</keyword>
<gene>
    <name evidence="14" type="ORF">DASB73_014030</name>
</gene>
<comment type="function">
    <text evidence="11">Essential component of the PAM complex, a complex required for the translocation of transit peptide-containing proteins from the inner membrane into the mitochondrial matrix in an ATP-dependent manner. In the complex, it is required to regulate activity of mtHSP70 (SSC1) via its interaction with PAM18/TIM14. May act by positioning PAM18/TIM14 in juxtaposition to mtHSP70 at the translocon to maximize ATPase stimulation.</text>
</comment>
<sequence length="120" mass="13093">MAHRILWNVVVTGTQVFSKAFVEAYKQATSASVKASAKAARQKNVGGISLEEARKILGIDSGPLDLTQAKTKYDFLFNANSKEKSGSFYLQSKVYRAMERIKAEAPPNEIKTPNASPPTS</sequence>
<dbReference type="GO" id="GO:0005744">
    <property type="term" value="C:TIM23 mitochondrial import inner membrane translocase complex"/>
    <property type="evidence" value="ECO:0007669"/>
    <property type="project" value="InterPro"/>
</dbReference>
<dbReference type="AlphaFoldDB" id="A0AAV5RGC4"/>
<dbReference type="GO" id="GO:0030150">
    <property type="term" value="P:protein import into mitochondrial matrix"/>
    <property type="evidence" value="ECO:0007669"/>
    <property type="project" value="InterPro"/>
</dbReference>
<evidence type="ECO:0000256" key="6">
    <source>
        <dbReference type="ARBA" id="ARBA00022792"/>
    </source>
</evidence>
<dbReference type="Pfam" id="PF03656">
    <property type="entry name" value="Pam16"/>
    <property type="match status" value="1"/>
</dbReference>
<reference evidence="14 15" key="1">
    <citation type="journal article" date="2023" name="Elife">
        <title>Identification of key yeast species and microbe-microbe interactions impacting larval growth of Drosophila in the wild.</title>
        <authorList>
            <person name="Mure A."/>
            <person name="Sugiura Y."/>
            <person name="Maeda R."/>
            <person name="Honda K."/>
            <person name="Sakurai N."/>
            <person name="Takahashi Y."/>
            <person name="Watada M."/>
            <person name="Katoh T."/>
            <person name="Gotoh A."/>
            <person name="Gotoh Y."/>
            <person name="Taniguchi I."/>
            <person name="Nakamura K."/>
            <person name="Hayashi T."/>
            <person name="Katayama T."/>
            <person name="Uemura T."/>
            <person name="Hattori Y."/>
        </authorList>
    </citation>
    <scope>NUCLEOTIDE SEQUENCE [LARGE SCALE GENOMIC DNA]</scope>
    <source>
        <strain evidence="14 15">SB-73</strain>
    </source>
</reference>
<dbReference type="PANTHER" id="PTHR12388">
    <property type="entry name" value="MITOCHONDRIA ASSOCIATED GRANULOCYTE MACROPHAGE CSF SIGNALING MOLECULE"/>
    <property type="match status" value="1"/>
</dbReference>
<accession>A0AAV5RGC4</accession>
<evidence type="ECO:0000256" key="4">
    <source>
        <dbReference type="ARBA" id="ARBA00020721"/>
    </source>
</evidence>
<keyword evidence="9" id="KW-0496">Mitochondrion</keyword>
<keyword evidence="8" id="KW-0811">Translocation</keyword>
<dbReference type="Gene3D" id="1.10.287.110">
    <property type="entry name" value="DnaJ domain"/>
    <property type="match status" value="1"/>
</dbReference>
<evidence type="ECO:0000256" key="10">
    <source>
        <dbReference type="ARBA" id="ARBA00023136"/>
    </source>
</evidence>
<dbReference type="FunFam" id="1.10.287.110:FF:000006">
    <property type="entry name" value="Import inner membrane translocase subunit TIM16"/>
    <property type="match status" value="1"/>
</dbReference>
<keyword evidence="10" id="KW-0472">Membrane</keyword>
<evidence type="ECO:0000256" key="7">
    <source>
        <dbReference type="ARBA" id="ARBA00022927"/>
    </source>
</evidence>
<evidence type="ECO:0000256" key="12">
    <source>
        <dbReference type="ARBA" id="ARBA00030422"/>
    </source>
</evidence>
<dbReference type="InterPro" id="IPR036869">
    <property type="entry name" value="J_dom_sf"/>
</dbReference>
<dbReference type="InterPro" id="IPR005341">
    <property type="entry name" value="Tim16"/>
</dbReference>
<dbReference type="PANTHER" id="PTHR12388:SF0">
    <property type="entry name" value="MITOCHONDRIAL IMPORT INNER MEMBRANE TRANSLOCASE SUBUNIT TIM16"/>
    <property type="match status" value="1"/>
</dbReference>
<dbReference type="Proteomes" id="UP001362899">
    <property type="component" value="Unassembled WGS sequence"/>
</dbReference>
<evidence type="ECO:0000256" key="11">
    <source>
        <dbReference type="ARBA" id="ARBA00025080"/>
    </source>
</evidence>
<evidence type="ECO:0000256" key="13">
    <source>
        <dbReference type="ARBA" id="ARBA00031407"/>
    </source>
</evidence>
<comment type="similarity">
    <text evidence="2">Belongs to the TIM16/PAM16 family.</text>
</comment>
<evidence type="ECO:0000256" key="3">
    <source>
        <dbReference type="ARBA" id="ARBA00013571"/>
    </source>
</evidence>
<keyword evidence="6" id="KW-0999">Mitochondrion inner membrane</keyword>